<dbReference type="InterPro" id="IPR000644">
    <property type="entry name" value="CBS_dom"/>
</dbReference>
<feature type="transmembrane region" description="Helical" evidence="11">
    <location>
        <begin position="171"/>
        <end position="196"/>
    </location>
</feature>
<dbReference type="PANTHER" id="PTHR22777:SF32">
    <property type="entry name" value="UPF0053 INNER MEMBRANE PROTEIN YFJD"/>
    <property type="match status" value="1"/>
</dbReference>
<feature type="transmembrane region" description="Helical" evidence="11">
    <location>
        <begin position="137"/>
        <end position="159"/>
    </location>
</feature>
<evidence type="ECO:0000256" key="10">
    <source>
        <dbReference type="PROSITE-ProRule" id="PRU01193"/>
    </source>
</evidence>
<dbReference type="Gene3D" id="3.30.465.10">
    <property type="match status" value="1"/>
</dbReference>
<dbReference type="Pfam" id="PF03471">
    <property type="entry name" value="CorC_HlyC"/>
    <property type="match status" value="1"/>
</dbReference>
<dbReference type="EMBL" id="CP030032">
    <property type="protein sequence ID" value="AWV90776.1"/>
    <property type="molecule type" value="Genomic_DNA"/>
</dbReference>
<dbReference type="InterPro" id="IPR002550">
    <property type="entry name" value="CNNM"/>
</dbReference>
<dbReference type="PANTHER" id="PTHR22777">
    <property type="entry name" value="HEMOLYSIN-RELATED"/>
    <property type="match status" value="1"/>
</dbReference>
<keyword evidence="7 9" id="KW-0129">CBS domain</keyword>
<dbReference type="SMART" id="SM00116">
    <property type="entry name" value="CBS"/>
    <property type="match status" value="2"/>
</dbReference>
<dbReference type="PROSITE" id="PS51846">
    <property type="entry name" value="CNNM"/>
    <property type="match status" value="1"/>
</dbReference>
<evidence type="ECO:0000256" key="6">
    <source>
        <dbReference type="ARBA" id="ARBA00022989"/>
    </source>
</evidence>
<dbReference type="Proteomes" id="UP000249799">
    <property type="component" value="Chromosome"/>
</dbReference>
<keyword evidence="3" id="KW-1003">Cell membrane</keyword>
<sequence length="478" mass="52543">MYVVWRAGNDGAKRIASRLGAHRRRGGDWVAVFFTLFAGRDILESVLPDVVGIVLCLLGSGLFSTTQTALNSLTESQARKLVEQKGSYALTMWRNTPDRVNSGLLIANTLSNLGAAALAAHGALILGGPYLTDPSRFGSLLAAAVATVAFLVLTFGEALPRTLGERRAQKVVAPMLTLTLPVQFLLSPLTFVFMGLSSALYHLIGEDEDAMEPSVTTEDLEHMLDQGSLEGSFGENGERLLRSVFEFSDTLVRELMVPRTDVVSLTIEMTFNEIIDELVNCGHSRLPVYEGSVDDVVGVFYAKDILSVIASGQADNFHLRDYMRRPYFVPEGKRVAQLLTEFQTERLHMAIVVDEFGGTSGVITLEDISEEIFGDIQDEYDVEPSQMVPIDDSHVRVDARTPIHEVEEFFGLELPDHPDYESLGGFLMSQVGGVPEPGHEVIWEGLRFRVLEADPKKVISVLIELINQSGDEPEQLVS</sequence>
<dbReference type="InterPro" id="IPR016169">
    <property type="entry name" value="FAD-bd_PCMH_sub2"/>
</dbReference>
<proteinExistence type="inferred from homology"/>
<evidence type="ECO:0000313" key="15">
    <source>
        <dbReference type="Proteomes" id="UP000249799"/>
    </source>
</evidence>
<evidence type="ECO:0000256" key="4">
    <source>
        <dbReference type="ARBA" id="ARBA00022692"/>
    </source>
</evidence>
<keyword evidence="5" id="KW-0677">Repeat</keyword>
<dbReference type="SUPFAM" id="SSF56176">
    <property type="entry name" value="FAD-binding/transporter-associated domain-like"/>
    <property type="match status" value="1"/>
</dbReference>
<dbReference type="SUPFAM" id="SSF54631">
    <property type="entry name" value="CBS-domain pair"/>
    <property type="match status" value="1"/>
</dbReference>
<accession>A0A2Z4FQ44</accession>
<dbReference type="Gene3D" id="3.10.580.10">
    <property type="entry name" value="CBS-domain"/>
    <property type="match status" value="1"/>
</dbReference>
<keyword evidence="8 10" id="KW-0472">Membrane</keyword>
<name>A0A2Z4FQ44_9DELT</name>
<dbReference type="Pfam" id="PF00571">
    <property type="entry name" value="CBS"/>
    <property type="match status" value="2"/>
</dbReference>
<evidence type="ECO:0000259" key="13">
    <source>
        <dbReference type="PROSITE" id="PS51846"/>
    </source>
</evidence>
<evidence type="ECO:0000256" key="1">
    <source>
        <dbReference type="ARBA" id="ARBA00004651"/>
    </source>
</evidence>
<dbReference type="GO" id="GO:0050660">
    <property type="term" value="F:flavin adenine dinucleotide binding"/>
    <property type="evidence" value="ECO:0007669"/>
    <property type="project" value="InterPro"/>
</dbReference>
<evidence type="ECO:0000256" key="8">
    <source>
        <dbReference type="ARBA" id="ARBA00023136"/>
    </source>
</evidence>
<evidence type="ECO:0000256" key="7">
    <source>
        <dbReference type="ARBA" id="ARBA00023122"/>
    </source>
</evidence>
<dbReference type="Pfam" id="PF01595">
    <property type="entry name" value="CNNM"/>
    <property type="match status" value="1"/>
</dbReference>
<evidence type="ECO:0000256" key="5">
    <source>
        <dbReference type="ARBA" id="ARBA00022737"/>
    </source>
</evidence>
<reference evidence="14 15" key="1">
    <citation type="submission" date="2018-06" db="EMBL/GenBank/DDBJ databases">
        <title>Lujinxingia sediminis gen. nov. sp. nov., a new facultative anaerobic member of the class Deltaproteobacteria, and proposal of Lujinxingaceae fam. nov.</title>
        <authorList>
            <person name="Guo L.-Y."/>
            <person name="Li C.-M."/>
            <person name="Wang S."/>
            <person name="Du Z.-J."/>
        </authorList>
    </citation>
    <scope>NUCLEOTIDE SEQUENCE [LARGE SCALE GENOMIC DNA]</scope>
    <source>
        <strain evidence="14 15">FA350</strain>
    </source>
</reference>
<dbReference type="CDD" id="cd04590">
    <property type="entry name" value="CBS_pair_CorC_HlyC_assoc"/>
    <property type="match status" value="1"/>
</dbReference>
<feature type="domain" description="CBS" evidence="12">
    <location>
        <begin position="322"/>
        <end position="379"/>
    </location>
</feature>
<feature type="domain" description="CNNM transmembrane" evidence="13">
    <location>
        <begin position="42"/>
        <end position="238"/>
    </location>
</feature>
<dbReference type="InterPro" id="IPR046342">
    <property type="entry name" value="CBS_dom_sf"/>
</dbReference>
<gene>
    <name evidence="14" type="ORF">DN745_16215</name>
</gene>
<dbReference type="GO" id="GO:0005886">
    <property type="term" value="C:plasma membrane"/>
    <property type="evidence" value="ECO:0007669"/>
    <property type="project" value="UniProtKB-SubCell"/>
</dbReference>
<dbReference type="AlphaFoldDB" id="A0A2Z4FQ44"/>
<dbReference type="InterPro" id="IPR044751">
    <property type="entry name" value="Ion_transp-like_CBS"/>
</dbReference>
<evidence type="ECO:0008006" key="16">
    <source>
        <dbReference type="Google" id="ProtNLM"/>
    </source>
</evidence>
<evidence type="ECO:0000313" key="14">
    <source>
        <dbReference type="EMBL" id="AWV90776.1"/>
    </source>
</evidence>
<dbReference type="SMART" id="SM01091">
    <property type="entry name" value="CorC_HlyC"/>
    <property type="match status" value="1"/>
</dbReference>
<organism evidence="14 15">
    <name type="scientific">Bradymonas sediminis</name>
    <dbReference type="NCBI Taxonomy" id="1548548"/>
    <lineage>
        <taxon>Bacteria</taxon>
        <taxon>Deltaproteobacteria</taxon>
        <taxon>Bradymonadales</taxon>
        <taxon>Bradymonadaceae</taxon>
        <taxon>Bradymonas</taxon>
    </lineage>
</organism>
<dbReference type="InterPro" id="IPR036318">
    <property type="entry name" value="FAD-bd_PCMH-like_sf"/>
</dbReference>
<keyword evidence="4 10" id="KW-0812">Transmembrane</keyword>
<dbReference type="InterPro" id="IPR005170">
    <property type="entry name" value="Transptr-assoc_dom"/>
</dbReference>
<keyword evidence="15" id="KW-1185">Reference proteome</keyword>
<evidence type="ECO:0000256" key="11">
    <source>
        <dbReference type="SAM" id="Phobius"/>
    </source>
</evidence>
<keyword evidence="6 10" id="KW-1133">Transmembrane helix</keyword>
<comment type="similarity">
    <text evidence="2">Belongs to the UPF0053 family.</text>
</comment>
<dbReference type="KEGG" id="bsed:DN745_16215"/>
<evidence type="ECO:0000256" key="2">
    <source>
        <dbReference type="ARBA" id="ARBA00006337"/>
    </source>
</evidence>
<dbReference type="RefSeq" id="WP_111336424.1">
    <property type="nucleotide sequence ID" value="NZ_CP030032.1"/>
</dbReference>
<evidence type="ECO:0000259" key="12">
    <source>
        <dbReference type="PROSITE" id="PS51371"/>
    </source>
</evidence>
<comment type="subcellular location">
    <subcellularLocation>
        <location evidence="1">Cell membrane</location>
        <topology evidence="1">Multi-pass membrane protein</topology>
    </subcellularLocation>
</comment>
<dbReference type="PROSITE" id="PS51371">
    <property type="entry name" value="CBS"/>
    <property type="match status" value="2"/>
</dbReference>
<feature type="transmembrane region" description="Helical" evidence="11">
    <location>
        <begin position="104"/>
        <end position="131"/>
    </location>
</feature>
<dbReference type="FunFam" id="3.10.580.10:FF:000002">
    <property type="entry name" value="Magnesium/cobalt efflux protein CorC"/>
    <property type="match status" value="1"/>
</dbReference>
<dbReference type="OrthoDB" id="9798188at2"/>
<feature type="domain" description="CBS" evidence="12">
    <location>
        <begin position="256"/>
        <end position="316"/>
    </location>
</feature>
<protein>
    <recommendedName>
        <fullName evidence="16">HlyC/CorC family transporter</fullName>
    </recommendedName>
</protein>
<evidence type="ECO:0000256" key="3">
    <source>
        <dbReference type="ARBA" id="ARBA00022475"/>
    </source>
</evidence>
<evidence type="ECO:0000256" key="9">
    <source>
        <dbReference type="PROSITE-ProRule" id="PRU00703"/>
    </source>
</evidence>